<reference evidence="3" key="1">
    <citation type="submission" date="2025-08" db="UniProtKB">
        <authorList>
            <consortium name="RefSeq"/>
        </authorList>
    </citation>
    <scope>IDENTIFICATION</scope>
    <source>
        <tissue evidence="3">Muscle</tissue>
    </source>
</reference>
<evidence type="ECO:0000313" key="2">
    <source>
        <dbReference type="Proteomes" id="UP000694941"/>
    </source>
</evidence>
<accession>A0ABM1SN14</accession>
<sequence>MGLTPTSVIFLLMILVIKVEAHLQQVERSSQMTDVQIPQFGGQNKDTLEANNLVFRDYNTLPGQDLTGLLNPIPHPNTLVSDIKIPSSRKFEGQFLADGQSSPKICRSSKTTRGQQCFGHLTWSSPYSQPMVQKKNLAALARNGRLSSLQSFHSRFSKNSQVILGTKQLVDGLPPQNNNPEQIEYPIQDDDELEDCVTDYQEAGEQNSLEKEKRNIRALARAGKLPMRWHGQPNWLKLQKDDFVYPFRHMFQLTPLSFFIDKRQPIGYLRFYKVKTKRCKRSTPAGESR</sequence>
<dbReference type="Proteomes" id="UP000694941">
    <property type="component" value="Unplaced"/>
</dbReference>
<feature type="chain" id="PRO_5045080452" evidence="1">
    <location>
        <begin position="22"/>
        <end position="289"/>
    </location>
</feature>
<proteinExistence type="predicted"/>
<organism evidence="2 3">
    <name type="scientific">Limulus polyphemus</name>
    <name type="common">Atlantic horseshoe crab</name>
    <dbReference type="NCBI Taxonomy" id="6850"/>
    <lineage>
        <taxon>Eukaryota</taxon>
        <taxon>Metazoa</taxon>
        <taxon>Ecdysozoa</taxon>
        <taxon>Arthropoda</taxon>
        <taxon>Chelicerata</taxon>
        <taxon>Merostomata</taxon>
        <taxon>Xiphosura</taxon>
        <taxon>Limulidae</taxon>
        <taxon>Limulus</taxon>
    </lineage>
</organism>
<protein>
    <submittedName>
        <fullName evidence="3">Uncharacterized protein LOC111086442</fullName>
    </submittedName>
</protein>
<gene>
    <name evidence="3" type="primary">LOC111086442</name>
</gene>
<evidence type="ECO:0000256" key="1">
    <source>
        <dbReference type="SAM" id="SignalP"/>
    </source>
</evidence>
<keyword evidence="2" id="KW-1185">Reference proteome</keyword>
<feature type="signal peptide" evidence="1">
    <location>
        <begin position="1"/>
        <end position="21"/>
    </location>
</feature>
<dbReference type="RefSeq" id="XP_022245020.1">
    <property type="nucleotide sequence ID" value="XM_022389312.1"/>
</dbReference>
<evidence type="ECO:0000313" key="3">
    <source>
        <dbReference type="RefSeq" id="XP_022245020.1"/>
    </source>
</evidence>
<keyword evidence="1" id="KW-0732">Signal</keyword>
<dbReference type="GeneID" id="111086442"/>
<name>A0ABM1SN14_LIMPO</name>